<dbReference type="Proteomes" id="UP000024635">
    <property type="component" value="Unassembled WGS sequence"/>
</dbReference>
<evidence type="ECO:0000313" key="2">
    <source>
        <dbReference type="Proteomes" id="UP000024635"/>
    </source>
</evidence>
<gene>
    <name evidence="1" type="primary">Acey_s0141.g2277</name>
    <name evidence="1" type="ORF">Y032_0141g2277</name>
</gene>
<proteinExistence type="predicted"/>
<keyword evidence="2" id="KW-1185">Reference proteome</keyword>
<dbReference type="AlphaFoldDB" id="A0A016T3Z5"/>
<organism evidence="1 2">
    <name type="scientific">Ancylostoma ceylanicum</name>
    <dbReference type="NCBI Taxonomy" id="53326"/>
    <lineage>
        <taxon>Eukaryota</taxon>
        <taxon>Metazoa</taxon>
        <taxon>Ecdysozoa</taxon>
        <taxon>Nematoda</taxon>
        <taxon>Chromadorea</taxon>
        <taxon>Rhabditida</taxon>
        <taxon>Rhabditina</taxon>
        <taxon>Rhabditomorpha</taxon>
        <taxon>Strongyloidea</taxon>
        <taxon>Ancylostomatidae</taxon>
        <taxon>Ancylostomatinae</taxon>
        <taxon>Ancylostoma</taxon>
    </lineage>
</organism>
<reference evidence="2" key="1">
    <citation type="journal article" date="2015" name="Nat. Genet.">
        <title>The genome and transcriptome of the zoonotic hookworm Ancylostoma ceylanicum identify infection-specific gene families.</title>
        <authorList>
            <person name="Schwarz E.M."/>
            <person name="Hu Y."/>
            <person name="Antoshechkin I."/>
            <person name="Miller M.M."/>
            <person name="Sternberg P.W."/>
            <person name="Aroian R.V."/>
        </authorList>
    </citation>
    <scope>NUCLEOTIDE SEQUENCE</scope>
    <source>
        <strain evidence="2">HY135</strain>
    </source>
</reference>
<accession>A0A016T3Z5</accession>
<dbReference type="EMBL" id="JARK01001477">
    <property type="protein sequence ID" value="EYB97445.1"/>
    <property type="molecule type" value="Genomic_DNA"/>
</dbReference>
<protein>
    <submittedName>
        <fullName evidence="1">Uncharacterized protein</fullName>
    </submittedName>
</protein>
<sequence length="66" mass="7411">MRLPLVFSMMHPGPEPDVIFVISNPAHKVCAKGQSPKSKWNLSGLKLYLTRYCTVYPGFTLDPGKF</sequence>
<evidence type="ECO:0000313" key="1">
    <source>
        <dbReference type="EMBL" id="EYB97445.1"/>
    </source>
</evidence>
<name>A0A016T3Z5_9BILA</name>
<comment type="caution">
    <text evidence="1">The sequence shown here is derived from an EMBL/GenBank/DDBJ whole genome shotgun (WGS) entry which is preliminary data.</text>
</comment>